<evidence type="ECO:0000313" key="1">
    <source>
        <dbReference type="EMBL" id="JAD20566.1"/>
    </source>
</evidence>
<proteinExistence type="predicted"/>
<sequence>MVTRYCGNVLYSLPDRLLQKKERVCFV</sequence>
<dbReference type="EMBL" id="GBRH01277329">
    <property type="protein sequence ID" value="JAD20566.1"/>
    <property type="molecule type" value="Transcribed_RNA"/>
</dbReference>
<protein>
    <submittedName>
        <fullName evidence="1">Uncharacterized protein</fullName>
    </submittedName>
</protein>
<organism evidence="1">
    <name type="scientific">Arundo donax</name>
    <name type="common">Giant reed</name>
    <name type="synonym">Donax arundinaceus</name>
    <dbReference type="NCBI Taxonomy" id="35708"/>
    <lineage>
        <taxon>Eukaryota</taxon>
        <taxon>Viridiplantae</taxon>
        <taxon>Streptophyta</taxon>
        <taxon>Embryophyta</taxon>
        <taxon>Tracheophyta</taxon>
        <taxon>Spermatophyta</taxon>
        <taxon>Magnoliopsida</taxon>
        <taxon>Liliopsida</taxon>
        <taxon>Poales</taxon>
        <taxon>Poaceae</taxon>
        <taxon>PACMAD clade</taxon>
        <taxon>Arundinoideae</taxon>
        <taxon>Arundineae</taxon>
        <taxon>Arundo</taxon>
    </lineage>
</organism>
<reference evidence="1" key="2">
    <citation type="journal article" date="2015" name="Data Brief">
        <title>Shoot transcriptome of the giant reed, Arundo donax.</title>
        <authorList>
            <person name="Barrero R.A."/>
            <person name="Guerrero F.D."/>
            <person name="Moolhuijzen P."/>
            <person name="Goolsby J.A."/>
            <person name="Tidwell J."/>
            <person name="Bellgard S.E."/>
            <person name="Bellgard M.I."/>
        </authorList>
    </citation>
    <scope>NUCLEOTIDE SEQUENCE</scope>
    <source>
        <tissue evidence="1">Shoot tissue taken approximately 20 cm above the soil surface</tissue>
    </source>
</reference>
<dbReference type="AlphaFoldDB" id="A0A0A8Y2V9"/>
<name>A0A0A8Y2V9_ARUDO</name>
<accession>A0A0A8Y2V9</accession>
<reference evidence="1" key="1">
    <citation type="submission" date="2014-09" db="EMBL/GenBank/DDBJ databases">
        <authorList>
            <person name="Magalhaes I.L.F."/>
            <person name="Oliveira U."/>
            <person name="Santos F.R."/>
            <person name="Vidigal T.H.D.A."/>
            <person name="Brescovit A.D."/>
            <person name="Santos A.J."/>
        </authorList>
    </citation>
    <scope>NUCLEOTIDE SEQUENCE</scope>
    <source>
        <tissue evidence="1">Shoot tissue taken approximately 20 cm above the soil surface</tissue>
    </source>
</reference>